<keyword evidence="14" id="KW-1185">Reference proteome</keyword>
<organism evidence="13 14">
    <name type="scientific">Snuella sedimenti</name>
    <dbReference type="NCBI Taxonomy" id="2798802"/>
    <lineage>
        <taxon>Bacteria</taxon>
        <taxon>Pseudomonadati</taxon>
        <taxon>Bacteroidota</taxon>
        <taxon>Flavobacteriia</taxon>
        <taxon>Flavobacteriales</taxon>
        <taxon>Flavobacteriaceae</taxon>
        <taxon>Snuella</taxon>
    </lineage>
</organism>
<dbReference type="Proteomes" id="UP000610931">
    <property type="component" value="Unassembled WGS sequence"/>
</dbReference>
<dbReference type="InterPro" id="IPR023997">
    <property type="entry name" value="TonB-dep_OMP_SusC/RagA_CS"/>
</dbReference>
<keyword evidence="2 8" id="KW-0813">Transport</keyword>
<evidence type="ECO:0000313" key="14">
    <source>
        <dbReference type="Proteomes" id="UP000610931"/>
    </source>
</evidence>
<keyword evidence="5 9" id="KW-0798">TonB box</keyword>
<proteinExistence type="inferred from homology"/>
<dbReference type="NCBIfam" id="TIGR04057">
    <property type="entry name" value="SusC_RagA_signa"/>
    <property type="match status" value="1"/>
</dbReference>
<dbReference type="EMBL" id="JAELVQ010000002">
    <property type="protein sequence ID" value="MBJ6367011.1"/>
    <property type="molecule type" value="Genomic_DNA"/>
</dbReference>
<keyword evidence="10" id="KW-0732">Signal</keyword>
<evidence type="ECO:0000256" key="7">
    <source>
        <dbReference type="ARBA" id="ARBA00023237"/>
    </source>
</evidence>
<keyword evidence="13" id="KW-0675">Receptor</keyword>
<sequence>MKRNQLILLLLLLSIFSVTAQNTISGIVTDASNIPLPGVNVIVKGTTQGVSTDFDGNFIIQASSKDVLEFSYVGFITQSVTVGANATINVSLQEDVAQLNEVVVIGYGTSNKKTLVSAVSSIKSDVLENQPVARVDQALQGRAAGVEVTSNNGAPGNGATIRIRGNSSINGNNNPLFVVDGFITGTGFNLNNININDIESVEILKDATALAIYGTRGASGVILITTKTGKRSVVGKPTIRVNSSVTTEMLANKINILGGQDYVDYLNEAGQFVPGPNIDFNGTMLPVGLTDTSLPLRYDDPGSVPTTDWIDEVTQMGTIYNTDVSITGNTENANYYSSISYFNQEGIVKGSGLERVTLRNNLDVKVTDRFNMGLRLNLSSFRKENNKTSFGQIVSSVLPIRAIYDEEGNFTGTNPISGTLQRNPVADIQLREDHDLVTNIISNAYFEYELIDDLKIKTNIGATLNYFKGNQYQPGLLPERILNNNVGGFGRVRTNQSKDILSETTVNYSKDFGNHALKILGGFSAQKITSEGTDASAEGFPNDVVKYNNLSLGSDPETYQVGTGYNQRTLTSLFGRLTYSYDDRYVLTLVGRRDGSSVFEAGNKYSFFPSAGVAWNIDEESFMENVDAINRFKIRASYGEVGEQGVAAYNSFDLFNPQFNYFNETLVPAVILAAPGSTNLQWETTEQLDLGLEIGLFNNRVSFEAGYYKKTTKDLLLFRDLPNTAGNRVLENVGSVENKGFEFLLNTINIDKNDFKWNTTLTVSTNKSKVLDLGDEEFINIQSTGNQGGPSARLMVGQPMPVFFVAEYLGTYKDPQEIIDDQAIGRSFLGSPRYRDVNEDGVINQDDYSVAGSPQPDFYGGIRNTFTYKNLSLDIFFQGSYGGEIFNTVTQRSIFGRGDENIDPRVLNRWIEGVNETSDIPRAGTSASLFNPNSTLNIEDASFLRLKTATLNYSIPVKQAGIDNTFKSLNVFVTGRNLWLLSDFQLGDPEVNSFTAGSGFGSVSQGFAGGAYPYATSISLGVKMEF</sequence>
<comment type="caution">
    <text evidence="13">The sequence shown here is derived from an EMBL/GenBank/DDBJ whole genome shotgun (WGS) entry which is preliminary data.</text>
</comment>
<evidence type="ECO:0000256" key="4">
    <source>
        <dbReference type="ARBA" id="ARBA00022692"/>
    </source>
</evidence>
<comment type="similarity">
    <text evidence="8 9">Belongs to the TonB-dependent receptor family.</text>
</comment>
<feature type="domain" description="TonB-dependent receptor plug" evidence="12">
    <location>
        <begin position="112"/>
        <end position="221"/>
    </location>
</feature>
<dbReference type="AlphaFoldDB" id="A0A8J7LS16"/>
<dbReference type="PROSITE" id="PS00018">
    <property type="entry name" value="EF_HAND_1"/>
    <property type="match status" value="1"/>
</dbReference>
<dbReference type="InterPro" id="IPR023996">
    <property type="entry name" value="TonB-dep_OMP_SusC/RagA"/>
</dbReference>
<dbReference type="SUPFAM" id="SSF49464">
    <property type="entry name" value="Carboxypeptidase regulatory domain-like"/>
    <property type="match status" value="1"/>
</dbReference>
<dbReference type="InterPro" id="IPR000531">
    <property type="entry name" value="Beta-barrel_TonB"/>
</dbReference>
<evidence type="ECO:0000256" key="3">
    <source>
        <dbReference type="ARBA" id="ARBA00022452"/>
    </source>
</evidence>
<dbReference type="NCBIfam" id="TIGR04056">
    <property type="entry name" value="OMP_RagA_SusC"/>
    <property type="match status" value="1"/>
</dbReference>
<evidence type="ECO:0000259" key="11">
    <source>
        <dbReference type="Pfam" id="PF00593"/>
    </source>
</evidence>
<keyword evidence="7 8" id="KW-0998">Cell outer membrane</keyword>
<dbReference type="FunFam" id="2.60.40.1120:FF:000003">
    <property type="entry name" value="Outer membrane protein Omp121"/>
    <property type="match status" value="1"/>
</dbReference>
<dbReference type="InterPro" id="IPR037066">
    <property type="entry name" value="Plug_dom_sf"/>
</dbReference>
<dbReference type="PROSITE" id="PS52016">
    <property type="entry name" value="TONB_DEPENDENT_REC_3"/>
    <property type="match status" value="1"/>
</dbReference>
<accession>A0A8J7LS16</accession>
<evidence type="ECO:0000256" key="5">
    <source>
        <dbReference type="ARBA" id="ARBA00023077"/>
    </source>
</evidence>
<evidence type="ECO:0000256" key="1">
    <source>
        <dbReference type="ARBA" id="ARBA00004571"/>
    </source>
</evidence>
<feature type="domain" description="TonB-dependent receptor-like beta-barrel" evidence="11">
    <location>
        <begin position="418"/>
        <end position="787"/>
    </location>
</feature>
<dbReference type="Gene3D" id="2.170.130.10">
    <property type="entry name" value="TonB-dependent receptor, plug domain"/>
    <property type="match status" value="1"/>
</dbReference>
<feature type="signal peptide" evidence="10">
    <location>
        <begin position="1"/>
        <end position="20"/>
    </location>
</feature>
<dbReference type="Gene3D" id="2.60.40.1120">
    <property type="entry name" value="Carboxypeptidase-like, regulatory domain"/>
    <property type="match status" value="1"/>
</dbReference>
<evidence type="ECO:0000256" key="6">
    <source>
        <dbReference type="ARBA" id="ARBA00023136"/>
    </source>
</evidence>
<evidence type="ECO:0000256" key="9">
    <source>
        <dbReference type="RuleBase" id="RU003357"/>
    </source>
</evidence>
<dbReference type="SUPFAM" id="SSF56935">
    <property type="entry name" value="Porins"/>
    <property type="match status" value="1"/>
</dbReference>
<feature type="chain" id="PRO_5035289028" evidence="10">
    <location>
        <begin position="21"/>
        <end position="1026"/>
    </location>
</feature>
<gene>
    <name evidence="13" type="ORF">JF259_02810</name>
</gene>
<reference evidence="13" key="1">
    <citation type="submission" date="2020-12" db="EMBL/GenBank/DDBJ databases">
        <title>Snuella sp. nov., isolated from sediment in Incheon.</title>
        <authorList>
            <person name="Kim W."/>
        </authorList>
    </citation>
    <scope>NUCLEOTIDE SEQUENCE</scope>
    <source>
        <strain evidence="13">CAU 1569</strain>
    </source>
</reference>
<name>A0A8J7LS16_9FLAO</name>
<dbReference type="InterPro" id="IPR008969">
    <property type="entry name" value="CarboxyPept-like_regulatory"/>
</dbReference>
<dbReference type="GO" id="GO:0009279">
    <property type="term" value="C:cell outer membrane"/>
    <property type="evidence" value="ECO:0007669"/>
    <property type="project" value="UniProtKB-SubCell"/>
</dbReference>
<keyword evidence="6 8" id="KW-0472">Membrane</keyword>
<evidence type="ECO:0000313" key="13">
    <source>
        <dbReference type="EMBL" id="MBJ6367011.1"/>
    </source>
</evidence>
<keyword evidence="3 8" id="KW-1134">Transmembrane beta strand</keyword>
<comment type="subcellular location">
    <subcellularLocation>
        <location evidence="1 8">Cell outer membrane</location>
        <topology evidence="1 8">Multi-pass membrane protein</topology>
    </subcellularLocation>
</comment>
<dbReference type="InterPro" id="IPR012910">
    <property type="entry name" value="Plug_dom"/>
</dbReference>
<dbReference type="Gene3D" id="2.40.170.20">
    <property type="entry name" value="TonB-dependent receptor, beta-barrel domain"/>
    <property type="match status" value="1"/>
</dbReference>
<evidence type="ECO:0000259" key="12">
    <source>
        <dbReference type="Pfam" id="PF07715"/>
    </source>
</evidence>
<dbReference type="Pfam" id="PF00593">
    <property type="entry name" value="TonB_dep_Rec_b-barrel"/>
    <property type="match status" value="1"/>
</dbReference>
<dbReference type="Pfam" id="PF07715">
    <property type="entry name" value="Plug"/>
    <property type="match status" value="1"/>
</dbReference>
<dbReference type="InterPro" id="IPR039426">
    <property type="entry name" value="TonB-dep_rcpt-like"/>
</dbReference>
<dbReference type="InterPro" id="IPR018247">
    <property type="entry name" value="EF_Hand_1_Ca_BS"/>
</dbReference>
<evidence type="ECO:0000256" key="8">
    <source>
        <dbReference type="PROSITE-ProRule" id="PRU01360"/>
    </source>
</evidence>
<evidence type="ECO:0000256" key="10">
    <source>
        <dbReference type="SAM" id="SignalP"/>
    </source>
</evidence>
<evidence type="ECO:0000256" key="2">
    <source>
        <dbReference type="ARBA" id="ARBA00022448"/>
    </source>
</evidence>
<dbReference type="Pfam" id="PF13715">
    <property type="entry name" value="CarbopepD_reg_2"/>
    <property type="match status" value="1"/>
</dbReference>
<dbReference type="RefSeq" id="WP_199113090.1">
    <property type="nucleotide sequence ID" value="NZ_JAELVQ010000002.1"/>
</dbReference>
<keyword evidence="4 8" id="KW-0812">Transmembrane</keyword>
<dbReference type="InterPro" id="IPR036942">
    <property type="entry name" value="Beta-barrel_TonB_sf"/>
</dbReference>
<protein>
    <submittedName>
        <fullName evidence="13">TonB-dependent receptor</fullName>
    </submittedName>
</protein>